<dbReference type="Pfam" id="PF12796">
    <property type="entry name" value="Ank_2"/>
    <property type="match status" value="1"/>
</dbReference>
<dbReference type="Pfam" id="PF24883">
    <property type="entry name" value="NPHP3_N"/>
    <property type="match status" value="1"/>
</dbReference>
<keyword evidence="2" id="KW-0175">Coiled coil</keyword>
<keyword evidence="1" id="KW-0677">Repeat</keyword>
<evidence type="ECO:0000256" key="1">
    <source>
        <dbReference type="ARBA" id="ARBA00022737"/>
    </source>
</evidence>
<keyword evidence="7" id="KW-1185">Reference proteome</keyword>
<organism evidence="6 7">
    <name type="scientific">Xylaria bambusicola</name>
    <dbReference type="NCBI Taxonomy" id="326684"/>
    <lineage>
        <taxon>Eukaryota</taxon>
        <taxon>Fungi</taxon>
        <taxon>Dikarya</taxon>
        <taxon>Ascomycota</taxon>
        <taxon>Pezizomycotina</taxon>
        <taxon>Sordariomycetes</taxon>
        <taxon>Xylariomycetidae</taxon>
        <taxon>Xylariales</taxon>
        <taxon>Xylariaceae</taxon>
        <taxon>Xylaria</taxon>
    </lineage>
</organism>
<name>A0AAN7ZD87_9PEZI</name>
<evidence type="ECO:0000259" key="5">
    <source>
        <dbReference type="Pfam" id="PF24883"/>
    </source>
</evidence>
<evidence type="ECO:0000256" key="2">
    <source>
        <dbReference type="SAM" id="Coils"/>
    </source>
</evidence>
<dbReference type="InterPro" id="IPR027417">
    <property type="entry name" value="P-loop_NTPase"/>
</dbReference>
<comment type="caution">
    <text evidence="6">The sequence shown here is derived from an EMBL/GenBank/DDBJ whole genome shotgun (WGS) entry which is preliminary data.</text>
</comment>
<dbReference type="AlphaFoldDB" id="A0AAN7ZD87"/>
<dbReference type="InterPro" id="IPR031359">
    <property type="entry name" value="NACHT_N"/>
</dbReference>
<evidence type="ECO:0000259" key="4">
    <source>
        <dbReference type="Pfam" id="PF17100"/>
    </source>
</evidence>
<evidence type="ECO:0000313" key="6">
    <source>
        <dbReference type="EMBL" id="KAK5635856.1"/>
    </source>
</evidence>
<reference evidence="6 7" key="1">
    <citation type="submission" date="2023-10" db="EMBL/GenBank/DDBJ databases">
        <title>Draft genome sequence of Xylaria bambusicola isolate GMP-LS, the root and basal stem rot pathogen of sugarcane in Indonesia.</title>
        <authorList>
            <person name="Selvaraj P."/>
            <person name="Muralishankar V."/>
            <person name="Muruganantham S."/>
            <person name="Sp S."/>
            <person name="Haryani S."/>
            <person name="Lau K.J.X."/>
            <person name="Naqvi N.I."/>
        </authorList>
    </citation>
    <scope>NUCLEOTIDE SEQUENCE [LARGE SCALE GENOMIC DNA]</scope>
    <source>
        <strain evidence="6">GMP-LS</strain>
    </source>
</reference>
<proteinExistence type="predicted"/>
<dbReference type="SMART" id="SM00248">
    <property type="entry name" value="ANK"/>
    <property type="match status" value="3"/>
</dbReference>
<dbReference type="Pfam" id="PF17100">
    <property type="entry name" value="NACHT_N"/>
    <property type="match status" value="1"/>
</dbReference>
<feature type="coiled-coil region" evidence="2">
    <location>
        <begin position="340"/>
        <end position="386"/>
    </location>
</feature>
<dbReference type="InterPro" id="IPR002110">
    <property type="entry name" value="Ankyrin_rpt"/>
</dbReference>
<sequence length="1163" mass="132568">MRRIREVFSNIRDKLKPQKKGDPPAASTVSSPEPLDSIVRGTQSLGIDIYLNASASHFEPSALTVLVPAATATLPAATKETLASTSVPIFDAPPIKTENEAWAVAYEKFAAREEELAEDYRTHLATAAGSQCAHSNWAESAVEKFQTDRENKQWHFNFLGKDINVRAQAEKLIKILIWSNGIVKDALSAQPYAALAWSGVSMLLPVCKVNQKFTQILIRIQLLGSATAQNEAMFKGFDAITRVQIYWQSYQDTFPYQSCSHSGSVLRNSLIDLYSYIFEYQALIICHLSSAQLSRAWKALAGSNDWEKKYSEVEERSNYCKGLIDIAQREDTQRKSDYYLEQVDKSFEVLQQIIASLNEEREERRNDRQREMLADLAINHEEYKDKNPEKVENTCKWFLEDPSFRSFRESQQSSFLWVSAGPGCGKSVLTKSLIDGRQFSTTPATSVVCYFFFKDDDEGRNRSANALSAIIHQLCIQDLTGKFTNHALTRHSQYGKKLATNFPQLWDILLECANTPNAGEIICVLDALDECRQDDRYDLISKLKDLFSGGASSSIFTRRLKFFVTSRPYDTIERSIESFLNSSCLRIDGEDHSAAVSQDIDYVIDAKLPQLIHGFSKSDQRHISERLKSMKNRTYLWLRLTFQIIDNNPSDYYEPSNVTTLLDQLPNEHFQAYEKILRQKNSMHTRYIFQLMIAARRPLSETEAMCAFKMMKENRPVSHSKLEEDLQNIDSFKMMVKNSCGLLVDFHDSKLSFIHQTVREFLTKNPQEGDEWKWGGTFKLRECHGAMVLSCIQYLSLRELKLLPKYPRQGIDTRHSYPLLRYALHFWHSHYRNITGIQGQCLLEKVRESCRVHGSGGESEVYIWGTPLIDCKPADLISSDLIMAVALGLPSVVHAILDKKDANADTDHKYHDLALGYACQHGFSDIVEILLDKTTCDVNRILDGDENWRPITWALFRLDLRMVRLLIDRREEEINVTEYDILIAIGQGNYAKERVALLCERVGKKLQITTEIMRHLLLLEENDCQDLMTMLLGSKGQDHSTGDAIQAIMDRYQDLHGGKTGAKEMIGVLIKKWRELPQFTDDSIVEAFRNTDWKEFLESLFKNKGAERALGDIGESLAKCPERGRCVRQSLTILSNSLLSWMRLGGGTGHRLAYTSRWIPLVG</sequence>
<feature type="domain" description="Nephrocystin 3-like N-terminal" evidence="5">
    <location>
        <begin position="393"/>
        <end position="567"/>
    </location>
</feature>
<dbReference type="Proteomes" id="UP001305414">
    <property type="component" value="Unassembled WGS sequence"/>
</dbReference>
<dbReference type="Gene3D" id="3.40.50.300">
    <property type="entry name" value="P-loop containing nucleotide triphosphate hydrolases"/>
    <property type="match status" value="1"/>
</dbReference>
<dbReference type="PANTHER" id="PTHR10039">
    <property type="entry name" value="AMELOGENIN"/>
    <property type="match status" value="1"/>
</dbReference>
<dbReference type="PANTHER" id="PTHR10039:SF14">
    <property type="entry name" value="NACHT DOMAIN-CONTAINING PROTEIN"/>
    <property type="match status" value="1"/>
</dbReference>
<dbReference type="EMBL" id="JAWHQM010000058">
    <property type="protein sequence ID" value="KAK5635856.1"/>
    <property type="molecule type" value="Genomic_DNA"/>
</dbReference>
<dbReference type="InterPro" id="IPR036770">
    <property type="entry name" value="Ankyrin_rpt-contain_sf"/>
</dbReference>
<feature type="domain" description="NWD NACHT-NTPase N-terminal" evidence="4">
    <location>
        <begin position="101"/>
        <end position="317"/>
    </location>
</feature>
<accession>A0AAN7ZD87</accession>
<protein>
    <recommendedName>
        <fullName evidence="8">NWD NACHT-NTPase N-terminal domain-containing protein</fullName>
    </recommendedName>
</protein>
<gene>
    <name evidence="6" type="ORF">RRF57_011568</name>
</gene>
<dbReference type="Gene3D" id="1.25.40.20">
    <property type="entry name" value="Ankyrin repeat-containing domain"/>
    <property type="match status" value="1"/>
</dbReference>
<feature type="region of interest" description="Disordered" evidence="3">
    <location>
        <begin position="15"/>
        <end position="35"/>
    </location>
</feature>
<evidence type="ECO:0000313" key="7">
    <source>
        <dbReference type="Proteomes" id="UP001305414"/>
    </source>
</evidence>
<evidence type="ECO:0008006" key="8">
    <source>
        <dbReference type="Google" id="ProtNLM"/>
    </source>
</evidence>
<dbReference type="SUPFAM" id="SSF48403">
    <property type="entry name" value="Ankyrin repeat"/>
    <property type="match status" value="1"/>
</dbReference>
<evidence type="ECO:0000256" key="3">
    <source>
        <dbReference type="SAM" id="MobiDB-lite"/>
    </source>
</evidence>
<dbReference type="InterPro" id="IPR056884">
    <property type="entry name" value="NPHP3-like_N"/>
</dbReference>